<dbReference type="PANTHER" id="PTHR30537:SF3">
    <property type="entry name" value="TRANSCRIPTIONAL REGULATORY PROTEIN"/>
    <property type="match status" value="1"/>
</dbReference>
<evidence type="ECO:0000256" key="3">
    <source>
        <dbReference type="ARBA" id="ARBA00023125"/>
    </source>
</evidence>
<accession>A0A6N6MUF0</accession>
<protein>
    <submittedName>
        <fullName evidence="6">LysR family transcriptional regulator</fullName>
    </submittedName>
</protein>
<dbReference type="EMBL" id="VZZJ01000004">
    <property type="protein sequence ID" value="KAB1074739.1"/>
    <property type="molecule type" value="Genomic_DNA"/>
</dbReference>
<keyword evidence="3" id="KW-0238">DNA-binding</keyword>
<dbReference type="SUPFAM" id="SSF53850">
    <property type="entry name" value="Periplasmic binding protein-like II"/>
    <property type="match status" value="1"/>
</dbReference>
<dbReference type="Gene3D" id="3.40.190.290">
    <property type="match status" value="2"/>
</dbReference>
<dbReference type="RefSeq" id="WP_150962380.1">
    <property type="nucleotide sequence ID" value="NZ_VZZJ01000004.1"/>
</dbReference>
<sequence length="295" mass="31728">MALVWDDFRLVKAIADRGGLTAAAEHLGINHSTAFRRLAAIEAGLDARLFERHRSGYVPTSAGTAMLAAASRMDEDVARFTREVAGQAQTPAGELRITTAASFVSGVLVPMLGRFAQAYPLIRLDVIVSEEALNLSRRDADVAIRASDNPPPTLIGRRLARIAWAVYGREADGPGLENRLWVSPSEAVAGGAHARFVRMRAGRDRIVLQLNTVLGLAEAIEAGIGIGPLPCLQGDLSPALMRLTEPAPDLASTLWLLTHPDLRHAPRVRAFMDFIGGEMSARRALFEGRSARAAT</sequence>
<keyword evidence="4" id="KW-0804">Transcription</keyword>
<name>A0A6N6MUF0_9HYPH</name>
<evidence type="ECO:0000256" key="4">
    <source>
        <dbReference type="ARBA" id="ARBA00023163"/>
    </source>
</evidence>
<feature type="domain" description="HTH lysR-type" evidence="5">
    <location>
        <begin position="3"/>
        <end position="60"/>
    </location>
</feature>
<keyword evidence="2" id="KW-0805">Transcription regulation</keyword>
<organism evidence="6 7">
    <name type="scientific">Methylobacterium planeticum</name>
    <dbReference type="NCBI Taxonomy" id="2615211"/>
    <lineage>
        <taxon>Bacteria</taxon>
        <taxon>Pseudomonadati</taxon>
        <taxon>Pseudomonadota</taxon>
        <taxon>Alphaproteobacteria</taxon>
        <taxon>Hyphomicrobiales</taxon>
        <taxon>Methylobacteriaceae</taxon>
        <taxon>Methylobacterium</taxon>
    </lineage>
</organism>
<evidence type="ECO:0000313" key="7">
    <source>
        <dbReference type="Proteomes" id="UP000441523"/>
    </source>
</evidence>
<dbReference type="AlphaFoldDB" id="A0A6N6MUF0"/>
<evidence type="ECO:0000256" key="1">
    <source>
        <dbReference type="ARBA" id="ARBA00009437"/>
    </source>
</evidence>
<dbReference type="GO" id="GO:0003700">
    <property type="term" value="F:DNA-binding transcription factor activity"/>
    <property type="evidence" value="ECO:0007669"/>
    <property type="project" value="InterPro"/>
</dbReference>
<dbReference type="Pfam" id="PF03466">
    <property type="entry name" value="LysR_substrate"/>
    <property type="match status" value="1"/>
</dbReference>
<dbReference type="PANTHER" id="PTHR30537">
    <property type="entry name" value="HTH-TYPE TRANSCRIPTIONAL REGULATOR"/>
    <property type="match status" value="1"/>
</dbReference>
<dbReference type="InterPro" id="IPR036390">
    <property type="entry name" value="WH_DNA-bd_sf"/>
</dbReference>
<evidence type="ECO:0000259" key="5">
    <source>
        <dbReference type="PROSITE" id="PS50931"/>
    </source>
</evidence>
<reference evidence="6 7" key="1">
    <citation type="submission" date="2019-09" db="EMBL/GenBank/DDBJ databases">
        <title>YIM 132548 draft genome.</title>
        <authorList>
            <person name="Jiang L."/>
        </authorList>
    </citation>
    <scope>NUCLEOTIDE SEQUENCE [LARGE SCALE GENOMIC DNA]</scope>
    <source>
        <strain evidence="6 7">YIM 132548</strain>
    </source>
</reference>
<dbReference type="Pfam" id="PF00126">
    <property type="entry name" value="HTH_1"/>
    <property type="match status" value="1"/>
</dbReference>
<dbReference type="PROSITE" id="PS50931">
    <property type="entry name" value="HTH_LYSR"/>
    <property type="match status" value="1"/>
</dbReference>
<evidence type="ECO:0000313" key="6">
    <source>
        <dbReference type="EMBL" id="KAB1074739.1"/>
    </source>
</evidence>
<dbReference type="InterPro" id="IPR036388">
    <property type="entry name" value="WH-like_DNA-bd_sf"/>
</dbReference>
<dbReference type="InterPro" id="IPR058163">
    <property type="entry name" value="LysR-type_TF_proteobact-type"/>
</dbReference>
<comment type="caution">
    <text evidence="6">The sequence shown here is derived from an EMBL/GenBank/DDBJ whole genome shotgun (WGS) entry which is preliminary data.</text>
</comment>
<keyword evidence="7" id="KW-1185">Reference proteome</keyword>
<dbReference type="Proteomes" id="UP000441523">
    <property type="component" value="Unassembled WGS sequence"/>
</dbReference>
<gene>
    <name evidence="6" type="ORF">F6X51_06345</name>
</gene>
<dbReference type="SUPFAM" id="SSF46785">
    <property type="entry name" value="Winged helix' DNA-binding domain"/>
    <property type="match status" value="1"/>
</dbReference>
<dbReference type="GO" id="GO:0043565">
    <property type="term" value="F:sequence-specific DNA binding"/>
    <property type="evidence" value="ECO:0007669"/>
    <property type="project" value="TreeGrafter"/>
</dbReference>
<dbReference type="GO" id="GO:0006351">
    <property type="term" value="P:DNA-templated transcription"/>
    <property type="evidence" value="ECO:0007669"/>
    <property type="project" value="TreeGrafter"/>
</dbReference>
<evidence type="ECO:0000256" key="2">
    <source>
        <dbReference type="ARBA" id="ARBA00023015"/>
    </source>
</evidence>
<dbReference type="InterPro" id="IPR000847">
    <property type="entry name" value="LysR_HTH_N"/>
</dbReference>
<comment type="similarity">
    <text evidence="1">Belongs to the LysR transcriptional regulatory family.</text>
</comment>
<proteinExistence type="inferred from homology"/>
<dbReference type="Gene3D" id="1.10.10.10">
    <property type="entry name" value="Winged helix-like DNA-binding domain superfamily/Winged helix DNA-binding domain"/>
    <property type="match status" value="1"/>
</dbReference>
<dbReference type="InterPro" id="IPR005119">
    <property type="entry name" value="LysR_subst-bd"/>
</dbReference>